<gene>
    <name evidence="3" type="ORF">Csp_F37120</name>
</gene>
<dbReference type="Gene3D" id="3.40.50.720">
    <property type="entry name" value="NAD(P)-binding Rossmann-like Domain"/>
    <property type="match status" value="1"/>
</dbReference>
<accession>C9YDL5</accession>
<dbReference type="SUPFAM" id="SSF51735">
    <property type="entry name" value="NAD(P)-binding Rossmann-fold domains"/>
    <property type="match status" value="1"/>
</dbReference>
<evidence type="ECO:0000256" key="1">
    <source>
        <dbReference type="ARBA" id="ARBA00007430"/>
    </source>
</evidence>
<name>C9YDL5_CURXX</name>
<sequence length="361" mass="40380">MRPGRSRWGAMKVPSPRSHKHELLLNPSIMLNNSSILITGGTGSFGHTFVPLTLAKFNPRRLVIYSRDEMKQWEMAKLYGNDSRVRFFIGDVRDKERLARALHGVDYVVHAAATKIVPTAEYNPFECVKTNVFGAMNLIDACIDQGVKRVVALSTDKASSPANLYGATKLTSDKLFIAGNSYSGEGDTRFAVVRYGNVMGSRGSVIPFFLTLAERGVLPITDERMTRFMITLEEGVDLVWHAFEDMVGGEIYVKKIPSMRMTDVAIAVAPDARQEIVGIRPGEKLHEQMIGSEDAPHTYEYRQHFKILPAINNWSQDPVRIGDGQLVAPDFTYSSDNNPEWMSPETLRAWIASNREKIGKI</sequence>
<dbReference type="InterPro" id="IPR020025">
    <property type="entry name" value="PseB"/>
</dbReference>
<proteinExistence type="inferred from homology"/>
<dbReference type="CDD" id="cd05237">
    <property type="entry name" value="UDP_invert_4-6DH_SDR_e"/>
    <property type="match status" value="1"/>
</dbReference>
<evidence type="ECO:0000259" key="2">
    <source>
        <dbReference type="Pfam" id="PF02719"/>
    </source>
</evidence>
<dbReference type="PANTHER" id="PTHR43318">
    <property type="entry name" value="UDP-N-ACETYLGLUCOSAMINE 4,6-DEHYDRATASE"/>
    <property type="match status" value="1"/>
</dbReference>
<feature type="domain" description="Polysaccharide biosynthesis protein CapD-like" evidence="2">
    <location>
        <begin position="36"/>
        <end position="307"/>
    </location>
</feature>
<dbReference type="InterPro" id="IPR036291">
    <property type="entry name" value="NAD(P)-bd_dom_sf"/>
</dbReference>
<organism evidence="3">
    <name type="scientific">Curvibacter symbiont subsp. Hydra magnipapillata</name>
    <dbReference type="NCBI Taxonomy" id="667019"/>
    <lineage>
        <taxon>Bacteria</taxon>
        <taxon>Pseudomonadati</taxon>
        <taxon>Pseudomonadota</taxon>
        <taxon>Betaproteobacteria</taxon>
        <taxon>Burkholderiales</taxon>
        <taxon>Comamonadaceae</taxon>
        <taxon>Curvibacter</taxon>
    </lineage>
</organism>
<evidence type="ECO:0000313" key="3">
    <source>
        <dbReference type="EMBL" id="CBA31359.1"/>
    </source>
</evidence>
<comment type="similarity">
    <text evidence="1">Belongs to the polysaccharide synthase family.</text>
</comment>
<dbReference type="AlphaFoldDB" id="C9YDL5"/>
<dbReference type="InterPro" id="IPR051203">
    <property type="entry name" value="Polysaccharide_Synthase-Rel"/>
</dbReference>
<dbReference type="Pfam" id="PF02719">
    <property type="entry name" value="Polysacc_synt_2"/>
    <property type="match status" value="1"/>
</dbReference>
<dbReference type="InterPro" id="IPR003869">
    <property type="entry name" value="Polysac_CapD-like"/>
</dbReference>
<dbReference type="NCBIfam" id="TIGR03589">
    <property type="entry name" value="PseB"/>
    <property type="match status" value="1"/>
</dbReference>
<dbReference type="EMBL" id="FN543106">
    <property type="protein sequence ID" value="CBA31359.1"/>
    <property type="molecule type" value="Genomic_DNA"/>
</dbReference>
<protein>
    <submittedName>
        <fullName evidence="3">Uncharacterized membrane protein MJ1061</fullName>
        <ecNumber evidence="3">5.1.3.2</ecNumber>
    </submittedName>
</protein>
<dbReference type="EC" id="5.1.3.2" evidence="3"/>
<dbReference type="PANTHER" id="PTHR43318:SF2">
    <property type="entry name" value="UDP-N-ACETYLGLUCOSAMINE 4,6-DEHYDRATASE (INVERTING)"/>
    <property type="match status" value="1"/>
</dbReference>
<dbReference type="GO" id="GO:0003978">
    <property type="term" value="F:UDP-glucose 4-epimerase activity"/>
    <property type="evidence" value="ECO:0007669"/>
    <property type="project" value="UniProtKB-EC"/>
</dbReference>
<reference evidence="3" key="1">
    <citation type="journal article" date="2010" name="Nature">
        <title>The Dynamic genome of Hydra.</title>
        <authorList>
            <person name="Chapman J.A."/>
            <person name="Kirkness E.F."/>
            <person name="Simakov O."/>
            <person name="Hampson S.E."/>
            <person name="Mitros T."/>
            <person name="Weinmaier T."/>
            <person name="Rattei T."/>
            <person name="Balasubramanian P.G."/>
            <person name="Borman J."/>
            <person name="Busam D."/>
            <person name="Disbennett K."/>
            <person name="Pfannkoch C."/>
            <person name="Sumin N."/>
            <person name="Sutton G."/>
            <person name="Viswanathan L."/>
            <person name="Walenz B."/>
            <person name="Goodstein D.M."/>
            <person name="Hellsten U."/>
            <person name="Kawashima T."/>
            <person name="Prochnik S.E."/>
            <person name="Putnam N.H."/>
            <person name="Shu S."/>
            <person name="Blumberg B."/>
            <person name="Dana C.E."/>
            <person name="Gee L."/>
            <person name="Kibler D.F."/>
            <person name="Law L."/>
            <person name="Lindgens D."/>
            <person name="Martinez D.E."/>
            <person name="Peng J."/>
            <person name="Wigge P.A."/>
            <person name="Bertulat B."/>
            <person name="Guder C."/>
            <person name="Nakamura Y."/>
            <person name="Ozbek S."/>
            <person name="Watanabe H."/>
            <person name="Khalturin K."/>
            <person name="Hemmrich G."/>
            <person name="Franke A."/>
            <person name="Augustin R."/>
            <person name="Fraune S."/>
            <person name="Hayakawa E."/>
            <person name="Hayakawa S."/>
            <person name="Hirose M."/>
            <person name="Hwang J."/>
            <person name="Ikeo K."/>
            <person name="Nishimiya-Fujisawa C."/>
            <person name="Ogura A."/>
            <person name="Takahashi T."/>
            <person name="Steinmetz P.R."/>
            <person name="Zhang X."/>
            <person name="Aufschnaiter R."/>
            <person name="Eder M.K."/>
            <person name="Gorny A.K."/>
            <person name="Salvenmoser W."/>
            <person name="Heimberg A.M."/>
            <person name="Wheeler B.M."/>
            <person name="Peterson K.J."/>
            <person name="Boettger A."/>
            <person name="Tischler P."/>
            <person name="Wolf A."/>
            <person name="Gojobori T."/>
            <person name="Remington K.A."/>
            <person name="Strausberg R.L."/>
            <person name="Venter J."/>
            <person name="Technau U."/>
            <person name="Hobmayer B."/>
            <person name="Bosch T.C."/>
            <person name="Holstein T.W."/>
            <person name="Fujisawa T."/>
            <person name="Bode H.R."/>
            <person name="David C.N."/>
            <person name="Rokhsar D.S."/>
            <person name="Steele R.E."/>
        </authorList>
    </citation>
    <scope>NUCLEOTIDE SEQUENCE</scope>
</reference>
<keyword evidence="3" id="KW-0413">Isomerase</keyword>